<dbReference type="Proteomes" id="UP000001307">
    <property type="component" value="Unassembled WGS sequence"/>
</dbReference>
<name>E4XC07_OIKDI</name>
<dbReference type="PRINTS" id="PR01182">
    <property type="entry name" value="ORNDCRBXLASE"/>
</dbReference>
<dbReference type="GO" id="GO:0003824">
    <property type="term" value="F:catalytic activity"/>
    <property type="evidence" value="ECO:0007669"/>
    <property type="project" value="InterPro"/>
</dbReference>
<dbReference type="InterPro" id="IPR022644">
    <property type="entry name" value="De-COase2_N"/>
</dbReference>
<reference evidence="2" key="1">
    <citation type="journal article" date="2010" name="Science">
        <title>Plasticity of animal genome architecture unmasked by rapid evolution of a pelagic tunicate.</title>
        <authorList>
            <person name="Denoeud F."/>
            <person name="Henriet S."/>
            <person name="Mungpakdee S."/>
            <person name="Aury J.M."/>
            <person name="Da Silva C."/>
            <person name="Brinkmann H."/>
            <person name="Mikhaleva J."/>
            <person name="Olsen L.C."/>
            <person name="Jubin C."/>
            <person name="Canestro C."/>
            <person name="Bouquet J.M."/>
            <person name="Danks G."/>
            <person name="Poulain J."/>
            <person name="Campsteijn C."/>
            <person name="Adamski M."/>
            <person name="Cross I."/>
            <person name="Yadetie F."/>
            <person name="Muffato M."/>
            <person name="Louis A."/>
            <person name="Butcher S."/>
            <person name="Tsagkogeorga G."/>
            <person name="Konrad A."/>
            <person name="Singh S."/>
            <person name="Jensen M.F."/>
            <person name="Cong E.H."/>
            <person name="Eikeseth-Otteraa H."/>
            <person name="Noel B."/>
            <person name="Anthouard V."/>
            <person name="Porcel B.M."/>
            <person name="Kachouri-Lafond R."/>
            <person name="Nishino A."/>
            <person name="Ugolini M."/>
            <person name="Chourrout P."/>
            <person name="Nishida H."/>
            <person name="Aasland R."/>
            <person name="Huzurbazar S."/>
            <person name="Westhof E."/>
            <person name="Delsuc F."/>
            <person name="Lehrach H."/>
            <person name="Reinhardt R."/>
            <person name="Weissenbach J."/>
            <person name="Roy S.W."/>
            <person name="Artiguenave F."/>
            <person name="Postlethwait J.H."/>
            <person name="Manak J.R."/>
            <person name="Thompson E.M."/>
            <person name="Jaillon O."/>
            <person name="Du Pasquier L."/>
            <person name="Boudinot P."/>
            <person name="Liberles D.A."/>
            <person name="Volff J.N."/>
            <person name="Philippe H."/>
            <person name="Lenhard B."/>
            <person name="Roest Crollius H."/>
            <person name="Wincker P."/>
            <person name="Chourrout D."/>
        </authorList>
    </citation>
    <scope>NUCLEOTIDE SEQUENCE [LARGE SCALE GENOMIC DNA]</scope>
</reference>
<dbReference type="GO" id="GO:0006596">
    <property type="term" value="P:polyamine biosynthetic process"/>
    <property type="evidence" value="ECO:0007669"/>
    <property type="project" value="InterPro"/>
</dbReference>
<keyword evidence="3" id="KW-1185">Reference proteome</keyword>
<dbReference type="AlphaFoldDB" id="E4XC07"/>
<dbReference type="PANTHER" id="PTHR11482:SF56">
    <property type="entry name" value="ANTIZYME INHIBITOR 1"/>
    <property type="match status" value="1"/>
</dbReference>
<organism evidence="2">
    <name type="scientific">Oikopleura dioica</name>
    <name type="common">Tunicate</name>
    <dbReference type="NCBI Taxonomy" id="34765"/>
    <lineage>
        <taxon>Eukaryota</taxon>
        <taxon>Metazoa</taxon>
        <taxon>Chordata</taxon>
        <taxon>Tunicata</taxon>
        <taxon>Appendicularia</taxon>
        <taxon>Copelata</taxon>
        <taxon>Oikopleuridae</taxon>
        <taxon>Oikopleura</taxon>
    </lineage>
</organism>
<dbReference type="InParanoid" id="E4XC07"/>
<dbReference type="OrthoDB" id="5034579at2759"/>
<evidence type="ECO:0000259" key="1">
    <source>
        <dbReference type="Pfam" id="PF02784"/>
    </source>
</evidence>
<proteinExistence type="predicted"/>
<feature type="non-terminal residue" evidence="2">
    <location>
        <position position="197"/>
    </location>
</feature>
<dbReference type="EMBL" id="FN653035">
    <property type="protein sequence ID" value="CBY09132.1"/>
    <property type="molecule type" value="Genomic_DNA"/>
</dbReference>
<gene>
    <name evidence="2" type="ORF">GSOID_T00007659001</name>
</gene>
<evidence type="ECO:0000313" key="3">
    <source>
        <dbReference type="Proteomes" id="UP000001307"/>
    </source>
</evidence>
<accession>E4XC07</accession>
<dbReference type="SUPFAM" id="SSF51419">
    <property type="entry name" value="PLP-binding barrel"/>
    <property type="match status" value="1"/>
</dbReference>
<sequence length="197" mass="22020">MKIPNSIPDSQPTFLFKNDSSWEQEKLVSLNESCCLLDIQAVDKMVSVWKDHLPQVEMFHKVKSNSDPRLLSDLFDMGVRFQLTTKKDFFVLESAGISASDSILINSAKMNSLIKEAKKAHVPFLSFDCENELIKIAEFHPDAELLLDLSSFKFPEAIGISRNLFEYSSLLGMKVSGVSLGEKALSNVESLGNELSK</sequence>
<evidence type="ECO:0000313" key="2">
    <source>
        <dbReference type="EMBL" id="CBY09132.1"/>
    </source>
</evidence>
<dbReference type="PANTHER" id="PTHR11482">
    <property type="entry name" value="ARGININE/DIAMINOPIMELATE/ORNITHINE DECARBOXYLASE"/>
    <property type="match status" value="1"/>
</dbReference>
<feature type="domain" description="Orn/DAP/Arg decarboxylase 2 N-terminal" evidence="1">
    <location>
        <begin position="42"/>
        <end position="148"/>
    </location>
</feature>
<dbReference type="Pfam" id="PF02784">
    <property type="entry name" value="Orn_Arg_deC_N"/>
    <property type="match status" value="1"/>
</dbReference>
<protein>
    <recommendedName>
        <fullName evidence="1">Orn/DAP/Arg decarboxylase 2 N-terminal domain-containing protein</fullName>
    </recommendedName>
</protein>
<dbReference type="Gene3D" id="3.20.20.10">
    <property type="entry name" value="Alanine racemase"/>
    <property type="match status" value="1"/>
</dbReference>
<dbReference type="InterPro" id="IPR002433">
    <property type="entry name" value="Orn_de-COase"/>
</dbReference>
<dbReference type="InterPro" id="IPR029066">
    <property type="entry name" value="PLP-binding_barrel"/>
</dbReference>
<dbReference type="FunCoup" id="E4XC07">
    <property type="interactions" value="1"/>
</dbReference>